<gene>
    <name evidence="1" type="ORF">CRENBAI_006848</name>
</gene>
<dbReference type="EMBL" id="JAHHUM010001018">
    <property type="protein sequence ID" value="KAK5615029.1"/>
    <property type="molecule type" value="Genomic_DNA"/>
</dbReference>
<dbReference type="AlphaFoldDB" id="A0AAV9S0X7"/>
<evidence type="ECO:0000313" key="1">
    <source>
        <dbReference type="EMBL" id="KAK5615029.1"/>
    </source>
</evidence>
<reference evidence="1 2" key="1">
    <citation type="submission" date="2021-06" db="EMBL/GenBank/DDBJ databases">
        <authorList>
            <person name="Palmer J.M."/>
        </authorList>
    </citation>
    <scope>NUCLEOTIDE SEQUENCE [LARGE SCALE GENOMIC DNA]</scope>
    <source>
        <strain evidence="1 2">MEX-2019</strain>
        <tissue evidence="1">Muscle</tissue>
    </source>
</reference>
<protein>
    <submittedName>
        <fullName evidence="1">Uncharacterized protein</fullName>
    </submittedName>
</protein>
<accession>A0AAV9S0X7</accession>
<keyword evidence="2" id="KW-1185">Reference proteome</keyword>
<sequence length="102" mass="11146">MIELFGRNRMSLCRAAGVTGSVISSCQRVGLPQAFQDWSPWRQVKGRSAIGWFEPGGVSPGELSTSLSACHRHEGDVSLCVFTQVFGIMELLKDNFNPTGSR</sequence>
<comment type="caution">
    <text evidence="1">The sequence shown here is derived from an EMBL/GenBank/DDBJ whole genome shotgun (WGS) entry which is preliminary data.</text>
</comment>
<dbReference type="Proteomes" id="UP001311232">
    <property type="component" value="Unassembled WGS sequence"/>
</dbReference>
<name>A0AAV9S0X7_9TELE</name>
<dbReference type="PROSITE" id="PS51257">
    <property type="entry name" value="PROKAR_LIPOPROTEIN"/>
    <property type="match status" value="1"/>
</dbReference>
<organism evidence="1 2">
    <name type="scientific">Crenichthys baileyi</name>
    <name type="common">White River springfish</name>
    <dbReference type="NCBI Taxonomy" id="28760"/>
    <lineage>
        <taxon>Eukaryota</taxon>
        <taxon>Metazoa</taxon>
        <taxon>Chordata</taxon>
        <taxon>Craniata</taxon>
        <taxon>Vertebrata</taxon>
        <taxon>Euteleostomi</taxon>
        <taxon>Actinopterygii</taxon>
        <taxon>Neopterygii</taxon>
        <taxon>Teleostei</taxon>
        <taxon>Neoteleostei</taxon>
        <taxon>Acanthomorphata</taxon>
        <taxon>Ovalentaria</taxon>
        <taxon>Atherinomorphae</taxon>
        <taxon>Cyprinodontiformes</taxon>
        <taxon>Goodeidae</taxon>
        <taxon>Crenichthys</taxon>
    </lineage>
</organism>
<proteinExistence type="predicted"/>
<evidence type="ECO:0000313" key="2">
    <source>
        <dbReference type="Proteomes" id="UP001311232"/>
    </source>
</evidence>